<dbReference type="AlphaFoldDB" id="A0A1G2K379"/>
<gene>
    <name evidence="1" type="ORF">A2633_05230</name>
</gene>
<reference evidence="1 2" key="1">
    <citation type="journal article" date="2016" name="Nat. Commun.">
        <title>Thousands of microbial genomes shed light on interconnected biogeochemical processes in an aquifer system.</title>
        <authorList>
            <person name="Anantharaman K."/>
            <person name="Brown C.T."/>
            <person name="Hug L.A."/>
            <person name="Sharon I."/>
            <person name="Castelle C.J."/>
            <person name="Probst A.J."/>
            <person name="Thomas B.C."/>
            <person name="Singh A."/>
            <person name="Wilkins M.J."/>
            <person name="Karaoz U."/>
            <person name="Brodie E.L."/>
            <person name="Williams K.H."/>
            <person name="Hubbard S.S."/>
            <person name="Banfield J.F."/>
        </authorList>
    </citation>
    <scope>NUCLEOTIDE SEQUENCE [LARGE SCALE GENOMIC DNA]</scope>
</reference>
<sequence length="148" mass="17016">MARRYKFEETVYFSIQDAPGPFRLVAEEVQSHEHWAKPFIVELTVTPFLLGEKLFGYPCHQDVRIKIPFEVALKGVTTTLGHSIKHPRNVRLIGRFLPGANSLLVRQVDQEKVAPALAEWQWEAIFNPQGRTGVVFRLPEPLPKEWTL</sequence>
<dbReference type="Proteomes" id="UP000177152">
    <property type="component" value="Unassembled WGS sequence"/>
</dbReference>
<comment type="caution">
    <text evidence="1">The sequence shown here is derived from an EMBL/GenBank/DDBJ whole genome shotgun (WGS) entry which is preliminary data.</text>
</comment>
<accession>A0A1G2K379</accession>
<proteinExistence type="predicted"/>
<evidence type="ECO:0000313" key="1">
    <source>
        <dbReference type="EMBL" id="OGZ93889.1"/>
    </source>
</evidence>
<dbReference type="EMBL" id="MHQC01000047">
    <property type="protein sequence ID" value="OGZ93889.1"/>
    <property type="molecule type" value="Genomic_DNA"/>
</dbReference>
<evidence type="ECO:0000313" key="2">
    <source>
        <dbReference type="Proteomes" id="UP000177152"/>
    </source>
</evidence>
<protein>
    <submittedName>
        <fullName evidence="1">Uncharacterized protein</fullName>
    </submittedName>
</protein>
<name>A0A1G2K379_9BACT</name>
<organism evidence="1 2">
    <name type="scientific">Candidatus Sungbacteria bacterium RIFCSPHIGHO2_01_FULL_47_32</name>
    <dbReference type="NCBI Taxonomy" id="1802264"/>
    <lineage>
        <taxon>Bacteria</taxon>
        <taxon>Candidatus Sungiibacteriota</taxon>
    </lineage>
</organism>